<dbReference type="KEGG" id="euz:DVS28_a3499"/>
<protein>
    <recommendedName>
        <fullName evidence="5">Lamin tail domain-containing protein</fullName>
    </recommendedName>
</protein>
<organism evidence="3 4">
    <name type="scientific">Euzebya pacifica</name>
    <dbReference type="NCBI Taxonomy" id="1608957"/>
    <lineage>
        <taxon>Bacteria</taxon>
        <taxon>Bacillati</taxon>
        <taxon>Actinomycetota</taxon>
        <taxon>Nitriliruptoria</taxon>
        <taxon>Euzebyales</taxon>
    </lineage>
</organism>
<feature type="signal peptide" evidence="2">
    <location>
        <begin position="1"/>
        <end position="27"/>
    </location>
</feature>
<keyword evidence="1" id="KW-0812">Transmembrane</keyword>
<dbReference type="EMBL" id="CP031165">
    <property type="protein sequence ID" value="AXV08172.1"/>
    <property type="molecule type" value="Genomic_DNA"/>
</dbReference>
<gene>
    <name evidence="3" type="ORF">DVS28_a3499</name>
</gene>
<evidence type="ECO:0008006" key="5">
    <source>
        <dbReference type="Google" id="ProtNLM"/>
    </source>
</evidence>
<proteinExistence type="predicted"/>
<evidence type="ECO:0000313" key="3">
    <source>
        <dbReference type="EMBL" id="AXV08172.1"/>
    </source>
</evidence>
<keyword evidence="2" id="KW-0732">Signal</keyword>
<dbReference type="RefSeq" id="WP_114592551.1">
    <property type="nucleotide sequence ID" value="NZ_CP031165.1"/>
</dbReference>
<reference evidence="3 4" key="1">
    <citation type="submission" date="2018-09" db="EMBL/GenBank/DDBJ databases">
        <title>Complete genome sequence of Euzebya sp. DY32-46 isolated from seawater of Pacific Ocean.</title>
        <authorList>
            <person name="Xu L."/>
            <person name="Wu Y.-H."/>
            <person name="Xu X.-W."/>
        </authorList>
    </citation>
    <scope>NUCLEOTIDE SEQUENCE [LARGE SCALE GENOMIC DNA]</scope>
    <source>
        <strain evidence="3 4">DY32-46</strain>
    </source>
</reference>
<keyword evidence="4" id="KW-1185">Reference proteome</keyword>
<feature type="transmembrane region" description="Helical" evidence="1">
    <location>
        <begin position="258"/>
        <end position="276"/>
    </location>
</feature>
<sequence>MTSLHRLFVLTLLVAVATVGLAGPALAHGRGSDASNFLSLITDVPSVDGLSWAVINSDEYLELTNTSDDEVTIPGYSQEPYLRIGPDGVFRNRNSHATYLNEDRFGDVRIPPEVDVNGDPEWEQVSDGNSYAWHDHRIHWMASAEPPGVQTDPDSEQVVNPGWEVPFVVGETEYAVVGDLIWVPGGSPWIWLVPALLVLMIPLAIGLRTKPDLEKVEWRGLSTPMGITLMILALANVIHLVDDLFATPIPLSQSSVSAVQTAFFIAIAAFGAWRAIQGEEGAFTALGVGAGAVFIGQGLLYFSVLGASQTASLFPGWLTRVVVALSVAQLIPMAIATVMGTRALLPEFDEDDLAAETAI</sequence>
<dbReference type="Proteomes" id="UP000264006">
    <property type="component" value="Chromosome"/>
</dbReference>
<feature type="chain" id="PRO_5016839692" description="Lamin tail domain-containing protein" evidence="2">
    <location>
        <begin position="28"/>
        <end position="359"/>
    </location>
</feature>
<evidence type="ECO:0000256" key="2">
    <source>
        <dbReference type="SAM" id="SignalP"/>
    </source>
</evidence>
<dbReference type="OrthoDB" id="5241181at2"/>
<feature type="transmembrane region" description="Helical" evidence="1">
    <location>
        <begin position="219"/>
        <end position="238"/>
    </location>
</feature>
<keyword evidence="1" id="KW-0472">Membrane</keyword>
<dbReference type="AlphaFoldDB" id="A0A346Y125"/>
<keyword evidence="1" id="KW-1133">Transmembrane helix</keyword>
<name>A0A346Y125_9ACTN</name>
<accession>A0A346Y125</accession>
<evidence type="ECO:0000313" key="4">
    <source>
        <dbReference type="Proteomes" id="UP000264006"/>
    </source>
</evidence>
<feature type="transmembrane region" description="Helical" evidence="1">
    <location>
        <begin position="283"/>
        <end position="305"/>
    </location>
</feature>
<feature type="transmembrane region" description="Helical" evidence="1">
    <location>
        <begin position="189"/>
        <end position="207"/>
    </location>
</feature>
<evidence type="ECO:0000256" key="1">
    <source>
        <dbReference type="SAM" id="Phobius"/>
    </source>
</evidence>
<feature type="transmembrane region" description="Helical" evidence="1">
    <location>
        <begin position="317"/>
        <end position="338"/>
    </location>
</feature>